<evidence type="ECO:0000313" key="3">
    <source>
        <dbReference type="EMBL" id="CAK7924557.1"/>
    </source>
</evidence>
<dbReference type="EMBL" id="CAKLBY020000075">
    <property type="protein sequence ID" value="CAK7924554.1"/>
    <property type="molecule type" value="Genomic_DNA"/>
</dbReference>
<sequence>MLASEESMAQDIAVPGLLRGVSISTDTSSSSVSRVASLVVTHSRIPRSEDLGHDAATFPKPVNLGQAASTLGDPKAGGAAFELDASSDSPE</sequence>
<dbReference type="AlphaFoldDB" id="A0AAV1TU68"/>
<gene>
    <name evidence="2" type="ORF">PM001_LOCUS9704</name>
    <name evidence="3" type="ORF">PM001_LOCUS9707</name>
</gene>
<accession>A0AAV1TU68</accession>
<comment type="caution">
    <text evidence="2">The sequence shown here is derived from an EMBL/GenBank/DDBJ whole genome shotgun (WGS) entry which is preliminary data.</text>
</comment>
<evidence type="ECO:0000256" key="1">
    <source>
        <dbReference type="SAM" id="MobiDB-lite"/>
    </source>
</evidence>
<evidence type="ECO:0000313" key="4">
    <source>
        <dbReference type="Proteomes" id="UP001162060"/>
    </source>
</evidence>
<dbReference type="Proteomes" id="UP001162060">
    <property type="component" value="Unassembled WGS sequence"/>
</dbReference>
<evidence type="ECO:0000313" key="2">
    <source>
        <dbReference type="EMBL" id="CAK7924554.1"/>
    </source>
</evidence>
<name>A0AAV1TU68_9STRA</name>
<protein>
    <submittedName>
        <fullName evidence="2">Uncharacterized protein</fullName>
    </submittedName>
</protein>
<reference evidence="2" key="1">
    <citation type="submission" date="2024-01" db="EMBL/GenBank/DDBJ databases">
        <authorList>
            <person name="Webb A."/>
        </authorList>
    </citation>
    <scope>NUCLEOTIDE SEQUENCE</scope>
    <source>
        <strain evidence="2">Pm1</strain>
    </source>
</reference>
<dbReference type="EMBL" id="CAKLBY020000075">
    <property type="protein sequence ID" value="CAK7924557.1"/>
    <property type="molecule type" value="Genomic_DNA"/>
</dbReference>
<feature type="region of interest" description="Disordered" evidence="1">
    <location>
        <begin position="65"/>
        <end position="91"/>
    </location>
</feature>
<proteinExistence type="predicted"/>
<organism evidence="2 4">
    <name type="scientific">Peronospora matthiolae</name>
    <dbReference type="NCBI Taxonomy" id="2874970"/>
    <lineage>
        <taxon>Eukaryota</taxon>
        <taxon>Sar</taxon>
        <taxon>Stramenopiles</taxon>
        <taxon>Oomycota</taxon>
        <taxon>Peronosporomycetes</taxon>
        <taxon>Peronosporales</taxon>
        <taxon>Peronosporaceae</taxon>
        <taxon>Peronospora</taxon>
    </lineage>
</organism>